<accession>A0A6G8APS5</accession>
<comment type="subcellular location">
    <subcellularLocation>
        <location evidence="1">Membrane</location>
        <topology evidence="1">Multi-pass membrane protein</topology>
    </subcellularLocation>
</comment>
<dbReference type="InterPro" id="IPR026046">
    <property type="entry name" value="UBIAD1"/>
</dbReference>
<feature type="transmembrane region" description="Helical" evidence="5">
    <location>
        <begin position="44"/>
        <end position="63"/>
    </location>
</feature>
<feature type="transmembrane region" description="Helical" evidence="5">
    <location>
        <begin position="177"/>
        <end position="196"/>
    </location>
</feature>
<evidence type="ECO:0000256" key="1">
    <source>
        <dbReference type="ARBA" id="ARBA00004141"/>
    </source>
</evidence>
<keyword evidence="6" id="KW-0808">Transferase</keyword>
<dbReference type="EMBL" id="CP049886">
    <property type="protein sequence ID" value="QIL46969.1"/>
    <property type="molecule type" value="Genomic_DNA"/>
</dbReference>
<feature type="transmembrane region" description="Helical" evidence="5">
    <location>
        <begin position="289"/>
        <end position="308"/>
    </location>
</feature>
<dbReference type="CDD" id="cd13962">
    <property type="entry name" value="PT_UbiA_UBIAD1"/>
    <property type="match status" value="1"/>
</dbReference>
<dbReference type="GO" id="GO:0004659">
    <property type="term" value="F:prenyltransferase activity"/>
    <property type="evidence" value="ECO:0007669"/>
    <property type="project" value="InterPro"/>
</dbReference>
<evidence type="ECO:0000256" key="4">
    <source>
        <dbReference type="ARBA" id="ARBA00023136"/>
    </source>
</evidence>
<keyword evidence="7" id="KW-1185">Reference proteome</keyword>
<evidence type="ECO:0000256" key="3">
    <source>
        <dbReference type="ARBA" id="ARBA00022989"/>
    </source>
</evidence>
<organism evidence="6 7">
    <name type="scientific">Vagococcus coleopterorum</name>
    <dbReference type="NCBI Taxonomy" id="2714946"/>
    <lineage>
        <taxon>Bacteria</taxon>
        <taxon>Bacillati</taxon>
        <taxon>Bacillota</taxon>
        <taxon>Bacilli</taxon>
        <taxon>Lactobacillales</taxon>
        <taxon>Enterococcaceae</taxon>
        <taxon>Vagococcus</taxon>
    </lineage>
</organism>
<evidence type="ECO:0000256" key="2">
    <source>
        <dbReference type="ARBA" id="ARBA00022692"/>
    </source>
</evidence>
<feature type="transmembrane region" description="Helical" evidence="5">
    <location>
        <begin position="154"/>
        <end position="171"/>
    </location>
</feature>
<evidence type="ECO:0000256" key="5">
    <source>
        <dbReference type="SAM" id="Phobius"/>
    </source>
</evidence>
<feature type="transmembrane region" description="Helical" evidence="5">
    <location>
        <begin position="95"/>
        <end position="117"/>
    </location>
</feature>
<proteinExistence type="predicted"/>
<dbReference type="GO" id="GO:0016020">
    <property type="term" value="C:membrane"/>
    <property type="evidence" value="ECO:0007669"/>
    <property type="project" value="UniProtKB-SubCell"/>
</dbReference>
<feature type="transmembrane region" description="Helical" evidence="5">
    <location>
        <begin position="217"/>
        <end position="239"/>
    </location>
</feature>
<name>A0A6G8APS5_9ENTE</name>
<sequence>MKWAIGFPKRAYTVMEVRTGFATGLPILSSGLFGAYLVGELKVIPLLLFIICGYSFNIVANVANEIRAYLKNEEDESTFTEHLGSEGLVRGDATLLDACLTLLGMIGVGGLSGLLLAWLLQSWLLFTLGCLGLLAAITYSLGPKPYILYPIGEFVSGLFVGGLSSLVSSWIQTGSVTINTLSFALISMLMTVFLMSTNNTGDYEKDLGVRKTLPHIIGFRNSILIIIPEFILLLLAWTVVCLTSFHWWVFLFGLGIFALQWYWRWYRQYYKIEAVYPEMGREFGPRPLLLIYHFHGWMSIICLVLFFLNKGIVNWI</sequence>
<dbReference type="KEGG" id="vah:G7081_00900"/>
<dbReference type="AlphaFoldDB" id="A0A6G8APS5"/>
<feature type="transmembrane region" description="Helical" evidence="5">
    <location>
        <begin position="21"/>
        <end position="38"/>
    </location>
</feature>
<feature type="transmembrane region" description="Helical" evidence="5">
    <location>
        <begin position="123"/>
        <end position="142"/>
    </location>
</feature>
<dbReference type="Pfam" id="PF01040">
    <property type="entry name" value="UbiA"/>
    <property type="match status" value="1"/>
</dbReference>
<evidence type="ECO:0000313" key="6">
    <source>
        <dbReference type="EMBL" id="QIL46969.1"/>
    </source>
</evidence>
<protein>
    <submittedName>
        <fullName evidence="6">Prenyltransferase</fullName>
    </submittedName>
</protein>
<feature type="transmembrane region" description="Helical" evidence="5">
    <location>
        <begin position="245"/>
        <end position="263"/>
    </location>
</feature>
<gene>
    <name evidence="6" type="ORF">G7081_00900</name>
</gene>
<keyword evidence="3 5" id="KW-1133">Transmembrane helix</keyword>
<keyword evidence="2 5" id="KW-0812">Transmembrane</keyword>
<dbReference type="Proteomes" id="UP000500890">
    <property type="component" value="Chromosome"/>
</dbReference>
<reference evidence="6 7" key="1">
    <citation type="submission" date="2020-03" db="EMBL/GenBank/DDBJ databases">
        <title>Vagococcus sp. nov., isolated from beetles.</title>
        <authorList>
            <person name="Hyun D.-W."/>
            <person name="Bae J.-W."/>
        </authorList>
    </citation>
    <scope>NUCLEOTIDE SEQUENCE [LARGE SCALE GENOMIC DNA]</scope>
    <source>
        <strain evidence="6 7">HDW17A</strain>
    </source>
</reference>
<dbReference type="InterPro" id="IPR000537">
    <property type="entry name" value="UbiA_prenyltransferase"/>
</dbReference>
<evidence type="ECO:0000313" key="7">
    <source>
        <dbReference type="Proteomes" id="UP000500890"/>
    </source>
</evidence>
<keyword evidence="4 5" id="KW-0472">Membrane</keyword>